<reference evidence="2" key="1">
    <citation type="submission" date="2023-11" db="EMBL/GenBank/DDBJ databases">
        <title>Genome assemblies of two species of porcelain crab, Petrolisthes cinctipes and Petrolisthes manimaculis (Anomura: Porcellanidae).</title>
        <authorList>
            <person name="Angst P."/>
        </authorList>
    </citation>
    <scope>NUCLEOTIDE SEQUENCE</scope>
    <source>
        <strain evidence="2">PB745_02</strain>
        <tissue evidence="2">Gill</tissue>
    </source>
</reference>
<name>A0AAE1UJ62_9EUCA</name>
<comment type="caution">
    <text evidence="2">The sequence shown here is derived from an EMBL/GenBank/DDBJ whole genome shotgun (WGS) entry which is preliminary data.</text>
</comment>
<dbReference type="Proteomes" id="UP001292094">
    <property type="component" value="Unassembled WGS sequence"/>
</dbReference>
<feature type="compositionally biased region" description="Basic and acidic residues" evidence="1">
    <location>
        <begin position="73"/>
        <end position="96"/>
    </location>
</feature>
<feature type="region of interest" description="Disordered" evidence="1">
    <location>
        <begin position="51"/>
        <end position="96"/>
    </location>
</feature>
<evidence type="ECO:0000313" key="3">
    <source>
        <dbReference type="Proteomes" id="UP001292094"/>
    </source>
</evidence>
<dbReference type="AlphaFoldDB" id="A0AAE1UJ62"/>
<accession>A0AAE1UJ62</accession>
<evidence type="ECO:0000313" key="2">
    <source>
        <dbReference type="EMBL" id="KAK4322326.1"/>
    </source>
</evidence>
<sequence>MEEETVIDEDGVEKVGERVEKMLERVNRVRESNERGKVAWKWWRSVDEFKTDEVDKNSGGEENYGGKRGGGGEGREGVEGREERGEGVLEKKDGRRLKAETNLWQDEALKL</sequence>
<proteinExistence type="predicted"/>
<protein>
    <submittedName>
        <fullName evidence="2">Uncharacterized protein</fullName>
    </submittedName>
</protein>
<evidence type="ECO:0000256" key="1">
    <source>
        <dbReference type="SAM" id="MobiDB-lite"/>
    </source>
</evidence>
<gene>
    <name evidence="2" type="ORF">Pmani_006921</name>
</gene>
<keyword evidence="3" id="KW-1185">Reference proteome</keyword>
<organism evidence="2 3">
    <name type="scientific">Petrolisthes manimaculis</name>
    <dbReference type="NCBI Taxonomy" id="1843537"/>
    <lineage>
        <taxon>Eukaryota</taxon>
        <taxon>Metazoa</taxon>
        <taxon>Ecdysozoa</taxon>
        <taxon>Arthropoda</taxon>
        <taxon>Crustacea</taxon>
        <taxon>Multicrustacea</taxon>
        <taxon>Malacostraca</taxon>
        <taxon>Eumalacostraca</taxon>
        <taxon>Eucarida</taxon>
        <taxon>Decapoda</taxon>
        <taxon>Pleocyemata</taxon>
        <taxon>Anomura</taxon>
        <taxon>Galatheoidea</taxon>
        <taxon>Porcellanidae</taxon>
        <taxon>Petrolisthes</taxon>
    </lineage>
</organism>
<feature type="compositionally biased region" description="Gly residues" evidence="1">
    <location>
        <begin position="62"/>
        <end position="72"/>
    </location>
</feature>
<dbReference type="EMBL" id="JAWZYT010000525">
    <property type="protein sequence ID" value="KAK4322326.1"/>
    <property type="molecule type" value="Genomic_DNA"/>
</dbReference>